<dbReference type="GO" id="GO:0016773">
    <property type="term" value="F:phosphotransferase activity, alcohol group as acceptor"/>
    <property type="evidence" value="ECO:0007669"/>
    <property type="project" value="InterPro"/>
</dbReference>
<dbReference type="KEGG" id="dni:HX89_07255"/>
<dbReference type="Proteomes" id="UP000027986">
    <property type="component" value="Chromosome"/>
</dbReference>
<evidence type="ECO:0000313" key="2">
    <source>
        <dbReference type="Proteomes" id="UP000027986"/>
    </source>
</evidence>
<dbReference type="Pfam" id="PF04655">
    <property type="entry name" value="APH_6_hur"/>
    <property type="match status" value="1"/>
</dbReference>
<evidence type="ECO:0008006" key="3">
    <source>
        <dbReference type="Google" id="ProtNLM"/>
    </source>
</evidence>
<dbReference type="GeneID" id="41840952"/>
<dbReference type="InterPro" id="IPR006748">
    <property type="entry name" value="NH2Glyco/OHUrea_AB-resist_kin"/>
</dbReference>
<dbReference type="HOGENOM" id="CLU_061172_2_1_11"/>
<gene>
    <name evidence="1" type="ORF">HX89_07255</name>
</gene>
<keyword evidence="2" id="KW-1185">Reference proteome</keyword>
<dbReference type="InterPro" id="IPR011009">
    <property type="entry name" value="Kinase-like_dom_sf"/>
</dbReference>
<dbReference type="GO" id="GO:0019748">
    <property type="term" value="P:secondary metabolic process"/>
    <property type="evidence" value="ECO:0007669"/>
    <property type="project" value="InterPro"/>
</dbReference>
<dbReference type="RefSeq" id="WP_038568082.1">
    <property type="nucleotide sequence ID" value="NZ_CP008889.1"/>
</dbReference>
<dbReference type="OrthoDB" id="3638028at2"/>
<proteinExistence type="predicted"/>
<dbReference type="EMBL" id="CP008889">
    <property type="protein sequence ID" value="AIF40770.1"/>
    <property type="molecule type" value="Genomic_DNA"/>
</dbReference>
<dbReference type="AlphaFoldDB" id="A0A075JG48"/>
<name>A0A075JG48_9MICO</name>
<evidence type="ECO:0000313" key="1">
    <source>
        <dbReference type="EMBL" id="AIF40770.1"/>
    </source>
</evidence>
<protein>
    <recommendedName>
        <fullName evidence="3">Aminoglycoside resistance protein</fullName>
    </recommendedName>
</protein>
<reference evidence="1 2" key="1">
    <citation type="submission" date="2014-07" db="EMBL/GenBank/DDBJ databases">
        <title>Genome Sequencing of Dermacoccus nishinomiyaensis.</title>
        <authorList>
            <person name="Hong K.W."/>
            <person name="Chan K.G."/>
        </authorList>
    </citation>
    <scope>NUCLEOTIDE SEQUENCE [LARGE SCALE GENOMIC DNA]</scope>
    <source>
        <strain evidence="1 2">M25</strain>
    </source>
</reference>
<sequence length="314" mass="34086">MVETDALIPESLRALMAGRAADGAGLPDGEAWLRSVPKMLETLLGTWRLTPDGPSMHGQCALVVPVRRGSERLALKLAWPHAEARHEHLALRAWRGVGAVKLVAAEPSSWALLLERCRPATQLVEMSSLDAAETIGAIHRRLAVPALPQLDTASAWCGRIAERLTGEELPMPRRFVTQGVSLARSLAQERGVDATLVHSDLHDDNVMSVTRAGAVGGLVATDPKPVAGNLALAVAPLLWNRWDEAADAYNLRNHLRFRVDYACDPMGVAPEAARAWTIIRVLANAWRACHDARERRAPAPDLTREVAIIKAMQG</sequence>
<accession>A0A075JG48</accession>
<dbReference type="eggNOG" id="COG3570">
    <property type="taxonomic scope" value="Bacteria"/>
</dbReference>
<organism evidence="1 2">
    <name type="scientific">Dermacoccus nishinomiyaensis</name>
    <dbReference type="NCBI Taxonomy" id="1274"/>
    <lineage>
        <taxon>Bacteria</taxon>
        <taxon>Bacillati</taxon>
        <taxon>Actinomycetota</taxon>
        <taxon>Actinomycetes</taxon>
        <taxon>Micrococcales</taxon>
        <taxon>Dermacoccaceae</taxon>
        <taxon>Dermacoccus</taxon>
    </lineage>
</organism>
<dbReference type="SUPFAM" id="SSF56112">
    <property type="entry name" value="Protein kinase-like (PK-like)"/>
    <property type="match status" value="1"/>
</dbReference>